<dbReference type="Proteomes" id="UP000619761">
    <property type="component" value="Unassembled WGS sequence"/>
</dbReference>
<dbReference type="InterPro" id="IPR029058">
    <property type="entry name" value="AB_hydrolase_fold"/>
</dbReference>
<keyword evidence="5" id="KW-1185">Reference proteome</keyword>
<evidence type="ECO:0000256" key="2">
    <source>
        <dbReference type="SAM" id="SignalP"/>
    </source>
</evidence>
<dbReference type="Pfam" id="PF20434">
    <property type="entry name" value="BD-FAE"/>
    <property type="match status" value="1"/>
</dbReference>
<dbReference type="EMBL" id="BMYZ01000001">
    <property type="protein sequence ID" value="GGY68640.1"/>
    <property type="molecule type" value="Genomic_DNA"/>
</dbReference>
<feature type="chain" id="PRO_5046656987" description="BD-FAE-like domain-containing protein" evidence="2">
    <location>
        <begin position="24"/>
        <end position="340"/>
    </location>
</feature>
<feature type="signal peptide" evidence="2">
    <location>
        <begin position="1"/>
        <end position="23"/>
    </location>
</feature>
<dbReference type="RefSeq" id="WP_189416590.1">
    <property type="nucleotide sequence ID" value="NZ_BMYZ01000001.1"/>
</dbReference>
<evidence type="ECO:0000256" key="1">
    <source>
        <dbReference type="ARBA" id="ARBA00022801"/>
    </source>
</evidence>
<accession>A0ABQ3AZ17</accession>
<evidence type="ECO:0000313" key="4">
    <source>
        <dbReference type="EMBL" id="GGY68640.1"/>
    </source>
</evidence>
<dbReference type="PANTHER" id="PTHR48081">
    <property type="entry name" value="AB HYDROLASE SUPERFAMILY PROTEIN C4A8.06C"/>
    <property type="match status" value="1"/>
</dbReference>
<dbReference type="SUPFAM" id="SSF53474">
    <property type="entry name" value="alpha/beta-Hydrolases"/>
    <property type="match status" value="1"/>
</dbReference>
<dbReference type="InterPro" id="IPR049492">
    <property type="entry name" value="BD-FAE-like_dom"/>
</dbReference>
<evidence type="ECO:0000313" key="5">
    <source>
        <dbReference type="Proteomes" id="UP000619761"/>
    </source>
</evidence>
<feature type="domain" description="BD-FAE-like" evidence="3">
    <location>
        <begin position="45"/>
        <end position="287"/>
    </location>
</feature>
<evidence type="ECO:0000259" key="3">
    <source>
        <dbReference type="Pfam" id="PF20434"/>
    </source>
</evidence>
<protein>
    <recommendedName>
        <fullName evidence="3">BD-FAE-like domain-containing protein</fullName>
    </recommendedName>
</protein>
<reference evidence="5" key="1">
    <citation type="journal article" date="2019" name="Int. J. Syst. Evol. Microbiol.">
        <title>The Global Catalogue of Microorganisms (GCM) 10K type strain sequencing project: providing services to taxonomists for standard genome sequencing and annotation.</title>
        <authorList>
            <consortium name="The Broad Institute Genomics Platform"/>
            <consortium name="The Broad Institute Genome Sequencing Center for Infectious Disease"/>
            <person name="Wu L."/>
            <person name="Ma J."/>
        </authorList>
    </citation>
    <scope>NUCLEOTIDE SEQUENCE [LARGE SCALE GENOMIC DNA]</scope>
    <source>
        <strain evidence="5">KCTC 32239</strain>
    </source>
</reference>
<sequence length="340" mass="37258">MRQLTRYFIVFLLLTPLCSSAFADHPIKHHVGIVWASPKGFNLTLDIHVPQTQATKPKPVLVIFHGGGFLLNSKSIMTDLATSIASRTDVITVNVNYRLLSDLDNTTTINEIIEDGMGSVLWVKDNIKQYGGDPTKVAVTGDSAGGHLASMVMLAGRNLDSDGFAKKPLGFKPTYLPQGMTAEQVASKDGLKLQAAILSYTGFSLVGMAENGFEKGGPIWGWAHAKARGFFGDAINLKDNPDYYLALSPDQYLVNAKKYKLPPQFVHVGENDQATRPEFSQKYTEQLKSLGQSVRLKIYPGKKHGFLDSGCNDYNQGCFDDMSKPAVDDMIAFLNEVFGL</sequence>
<keyword evidence="1" id="KW-0378">Hydrolase</keyword>
<keyword evidence="2" id="KW-0732">Signal</keyword>
<proteinExistence type="predicted"/>
<dbReference type="Gene3D" id="3.40.50.1820">
    <property type="entry name" value="alpha/beta hydrolase"/>
    <property type="match status" value="1"/>
</dbReference>
<name>A0ABQ3AZ17_9GAMM</name>
<dbReference type="InterPro" id="IPR050300">
    <property type="entry name" value="GDXG_lipolytic_enzyme"/>
</dbReference>
<gene>
    <name evidence="4" type="ORF">GCM10011613_11110</name>
</gene>
<organism evidence="4 5">
    <name type="scientific">Cellvibrio zantedeschiae</name>
    <dbReference type="NCBI Taxonomy" id="1237077"/>
    <lineage>
        <taxon>Bacteria</taxon>
        <taxon>Pseudomonadati</taxon>
        <taxon>Pseudomonadota</taxon>
        <taxon>Gammaproteobacteria</taxon>
        <taxon>Cellvibrionales</taxon>
        <taxon>Cellvibrionaceae</taxon>
        <taxon>Cellvibrio</taxon>
    </lineage>
</organism>
<comment type="caution">
    <text evidence="4">The sequence shown here is derived from an EMBL/GenBank/DDBJ whole genome shotgun (WGS) entry which is preliminary data.</text>
</comment>